<reference evidence="6 7" key="1">
    <citation type="journal article" date="2022" name="Nat. Ecol. Evol.">
        <title>A masculinizing supergene underlies an exaggerated male reproductive morph in a spider.</title>
        <authorList>
            <person name="Hendrickx F."/>
            <person name="De Corte Z."/>
            <person name="Sonet G."/>
            <person name="Van Belleghem S.M."/>
            <person name="Kostlbacher S."/>
            <person name="Vangestel C."/>
        </authorList>
    </citation>
    <scope>NUCLEOTIDE SEQUENCE [LARGE SCALE GENOMIC DNA]</scope>
    <source>
        <strain evidence="6">W744_W776</strain>
    </source>
</reference>
<dbReference type="InterPro" id="IPR023415">
    <property type="entry name" value="LDLR_class-A_CS"/>
</dbReference>
<evidence type="ECO:0008006" key="8">
    <source>
        <dbReference type="Google" id="ProtNLM"/>
    </source>
</evidence>
<comment type="caution">
    <text evidence="6">The sequence shown here is derived from an EMBL/GenBank/DDBJ whole genome shotgun (WGS) entry which is preliminary data.</text>
</comment>
<dbReference type="PROSITE" id="PS50068">
    <property type="entry name" value="LDLRA_2"/>
    <property type="match status" value="1"/>
</dbReference>
<dbReference type="AlphaFoldDB" id="A0AAV6VJX6"/>
<feature type="chain" id="PRO_5043955755" description="CUB domain-containing protein" evidence="5">
    <location>
        <begin position="26"/>
        <end position="296"/>
    </location>
</feature>
<feature type="transmembrane region" description="Helical" evidence="4">
    <location>
        <begin position="214"/>
        <end position="237"/>
    </location>
</feature>
<keyword evidence="5" id="KW-0732">Signal</keyword>
<dbReference type="Pfam" id="PF00057">
    <property type="entry name" value="Ldl_recept_a"/>
    <property type="match status" value="1"/>
</dbReference>
<keyword evidence="7" id="KW-1185">Reference proteome</keyword>
<dbReference type="Gene3D" id="4.10.400.10">
    <property type="entry name" value="Low-density Lipoprotein Receptor"/>
    <property type="match status" value="1"/>
</dbReference>
<sequence length="296" mass="33226">MAKKPWSHVLLWCLILVLCGNGVLSDNNKYYHTSALCLHETEQALYKRVEGGAVVTSESERNVRCVVTFQTDSILQRFMLRFEHLALDCDDHLFVFDGAHEYGNYKYDLSCRSTRTEVGTIFTQGNYVTLKYITDNKSLPGNGFRLIVTAVKRPSEFRYTGCTTFRCLNDLCISKNLTCDGVNHCGDNSDETSQANCADETATKQILGLNFGTFVSLALGTFLICCVCVVAVIACVFRKEARQRQLDNTRSVVVGQYPTEPSFSSRLEEKPPPYPGSQAYPMQSHAPRGEVYYHAK</sequence>
<feature type="signal peptide" evidence="5">
    <location>
        <begin position="1"/>
        <end position="25"/>
    </location>
</feature>
<feature type="disulfide bond" evidence="2">
    <location>
        <begin position="167"/>
        <end position="185"/>
    </location>
</feature>
<protein>
    <recommendedName>
        <fullName evidence="8">CUB domain-containing protein</fullName>
    </recommendedName>
</protein>
<evidence type="ECO:0000256" key="4">
    <source>
        <dbReference type="SAM" id="Phobius"/>
    </source>
</evidence>
<accession>A0AAV6VJX6</accession>
<dbReference type="SUPFAM" id="SSF57424">
    <property type="entry name" value="LDL receptor-like module"/>
    <property type="match status" value="1"/>
</dbReference>
<dbReference type="Gene3D" id="2.60.120.290">
    <property type="entry name" value="Spermadhesin, CUB domain"/>
    <property type="match status" value="1"/>
</dbReference>
<keyword evidence="1 2" id="KW-1015">Disulfide bond</keyword>
<keyword evidence="4" id="KW-0812">Transmembrane</keyword>
<proteinExistence type="predicted"/>
<evidence type="ECO:0000256" key="2">
    <source>
        <dbReference type="PROSITE-ProRule" id="PRU00124"/>
    </source>
</evidence>
<keyword evidence="4" id="KW-1133">Transmembrane helix</keyword>
<dbReference type="InterPro" id="IPR002172">
    <property type="entry name" value="LDrepeatLR_classA_rpt"/>
</dbReference>
<evidence type="ECO:0000313" key="7">
    <source>
        <dbReference type="Proteomes" id="UP000827092"/>
    </source>
</evidence>
<dbReference type="PANTHER" id="PTHR24652:SF69">
    <property type="entry name" value="CUB DOMAIN-CONTAINING PROTEIN"/>
    <property type="match status" value="1"/>
</dbReference>
<dbReference type="InterPro" id="IPR042333">
    <property type="entry name" value="LRAD2/Mig-13-like"/>
</dbReference>
<keyword evidence="4" id="KW-0472">Membrane</keyword>
<evidence type="ECO:0000256" key="1">
    <source>
        <dbReference type="ARBA" id="ARBA00023157"/>
    </source>
</evidence>
<dbReference type="PANTHER" id="PTHR24652">
    <property type="entry name" value="LOW-DENSITY LIPOPROTEIN RECEPTOR CLASS A DOMAIN-CONTAINING PROTEIN 2"/>
    <property type="match status" value="1"/>
</dbReference>
<evidence type="ECO:0000256" key="3">
    <source>
        <dbReference type="SAM" id="MobiDB-lite"/>
    </source>
</evidence>
<dbReference type="InterPro" id="IPR036055">
    <property type="entry name" value="LDL_receptor-like_sf"/>
</dbReference>
<evidence type="ECO:0000256" key="5">
    <source>
        <dbReference type="SAM" id="SignalP"/>
    </source>
</evidence>
<dbReference type="PROSITE" id="PS01209">
    <property type="entry name" value="LDLRA_1"/>
    <property type="match status" value="1"/>
</dbReference>
<organism evidence="6 7">
    <name type="scientific">Oedothorax gibbosus</name>
    <dbReference type="NCBI Taxonomy" id="931172"/>
    <lineage>
        <taxon>Eukaryota</taxon>
        <taxon>Metazoa</taxon>
        <taxon>Ecdysozoa</taxon>
        <taxon>Arthropoda</taxon>
        <taxon>Chelicerata</taxon>
        <taxon>Arachnida</taxon>
        <taxon>Araneae</taxon>
        <taxon>Araneomorphae</taxon>
        <taxon>Entelegynae</taxon>
        <taxon>Araneoidea</taxon>
        <taxon>Linyphiidae</taxon>
        <taxon>Erigoninae</taxon>
        <taxon>Oedothorax</taxon>
    </lineage>
</organism>
<dbReference type="CDD" id="cd00112">
    <property type="entry name" value="LDLa"/>
    <property type="match status" value="1"/>
</dbReference>
<dbReference type="SMART" id="SM00192">
    <property type="entry name" value="LDLa"/>
    <property type="match status" value="1"/>
</dbReference>
<dbReference type="Proteomes" id="UP000827092">
    <property type="component" value="Unassembled WGS sequence"/>
</dbReference>
<dbReference type="EMBL" id="JAFNEN010000074">
    <property type="protein sequence ID" value="KAG8196202.1"/>
    <property type="molecule type" value="Genomic_DNA"/>
</dbReference>
<gene>
    <name evidence="6" type="ORF">JTE90_007930</name>
</gene>
<name>A0AAV6VJX6_9ARAC</name>
<feature type="region of interest" description="Disordered" evidence="3">
    <location>
        <begin position="261"/>
        <end position="291"/>
    </location>
</feature>
<evidence type="ECO:0000313" key="6">
    <source>
        <dbReference type="EMBL" id="KAG8196202.1"/>
    </source>
</evidence>
<comment type="caution">
    <text evidence="2">Lacks conserved residue(s) required for the propagation of feature annotation.</text>
</comment>
<dbReference type="SUPFAM" id="SSF49854">
    <property type="entry name" value="Spermadhesin, CUB domain"/>
    <property type="match status" value="1"/>
</dbReference>
<dbReference type="InterPro" id="IPR035914">
    <property type="entry name" value="Sperma_CUB_dom_sf"/>
</dbReference>